<name>A0ACC0LI14_RHOML</name>
<accession>A0ACC0LI14</accession>
<sequence>MVAAELPSLPQLQLPHLWLTHETLLCSAVNPHGYTVFVNENAQIDLHTRNSGRGHRLRRRQRRNSSGGFPHRSPLT</sequence>
<proteinExistence type="predicted"/>
<reference evidence="1" key="1">
    <citation type="submission" date="2022-02" db="EMBL/GenBank/DDBJ databases">
        <title>Plant Genome Project.</title>
        <authorList>
            <person name="Zhang R.-G."/>
        </authorList>
    </citation>
    <scope>NUCLEOTIDE SEQUENCE</scope>
    <source>
        <strain evidence="1">AT1</strain>
    </source>
</reference>
<comment type="caution">
    <text evidence="1">The sequence shown here is derived from an EMBL/GenBank/DDBJ whole genome shotgun (WGS) entry which is preliminary data.</text>
</comment>
<gene>
    <name evidence="1" type="ORF">RHMOL_Rhmol12G0110700</name>
</gene>
<keyword evidence="2" id="KW-1185">Reference proteome</keyword>
<protein>
    <submittedName>
        <fullName evidence="1">Uncharacterized protein</fullName>
    </submittedName>
</protein>
<evidence type="ECO:0000313" key="1">
    <source>
        <dbReference type="EMBL" id="KAI8527916.1"/>
    </source>
</evidence>
<evidence type="ECO:0000313" key="2">
    <source>
        <dbReference type="Proteomes" id="UP001062846"/>
    </source>
</evidence>
<dbReference type="Proteomes" id="UP001062846">
    <property type="component" value="Chromosome 12"/>
</dbReference>
<dbReference type="EMBL" id="CM046399">
    <property type="protein sequence ID" value="KAI8527916.1"/>
    <property type="molecule type" value="Genomic_DNA"/>
</dbReference>
<organism evidence="1 2">
    <name type="scientific">Rhododendron molle</name>
    <name type="common">Chinese azalea</name>
    <name type="synonym">Azalea mollis</name>
    <dbReference type="NCBI Taxonomy" id="49168"/>
    <lineage>
        <taxon>Eukaryota</taxon>
        <taxon>Viridiplantae</taxon>
        <taxon>Streptophyta</taxon>
        <taxon>Embryophyta</taxon>
        <taxon>Tracheophyta</taxon>
        <taxon>Spermatophyta</taxon>
        <taxon>Magnoliopsida</taxon>
        <taxon>eudicotyledons</taxon>
        <taxon>Gunneridae</taxon>
        <taxon>Pentapetalae</taxon>
        <taxon>asterids</taxon>
        <taxon>Ericales</taxon>
        <taxon>Ericaceae</taxon>
        <taxon>Ericoideae</taxon>
        <taxon>Rhodoreae</taxon>
        <taxon>Rhododendron</taxon>
    </lineage>
</organism>